<name>A0A5M6D3T4_9BACT</name>
<comment type="similarity">
    <text evidence="2">Belongs to the hyi family.</text>
</comment>
<dbReference type="GO" id="GO:0016853">
    <property type="term" value="F:isomerase activity"/>
    <property type="evidence" value="ECO:0007669"/>
    <property type="project" value="UniProtKB-KW"/>
</dbReference>
<dbReference type="InterPro" id="IPR036237">
    <property type="entry name" value="Xyl_isomerase-like_sf"/>
</dbReference>
<dbReference type="InterPro" id="IPR050417">
    <property type="entry name" value="Sugar_Epim/Isomerase"/>
</dbReference>
<keyword evidence="1 2" id="KW-0413">Isomerase</keyword>
<comment type="caution">
    <text evidence="5">The sequence shown here is derived from an EMBL/GenBank/DDBJ whole genome shotgun (WGS) entry which is preliminary data.</text>
</comment>
<feature type="active site" description="Proton donor/acceptor" evidence="3">
    <location>
        <position position="282"/>
    </location>
</feature>
<evidence type="ECO:0000256" key="2">
    <source>
        <dbReference type="PIRNR" id="PIRNR006241"/>
    </source>
</evidence>
<dbReference type="Pfam" id="PF01261">
    <property type="entry name" value="AP_endonuc_2"/>
    <property type="match status" value="1"/>
</dbReference>
<evidence type="ECO:0000256" key="3">
    <source>
        <dbReference type="PIRSR" id="PIRSR006241-50"/>
    </source>
</evidence>
<organism evidence="5 6">
    <name type="scientific">Roseiconus nitratireducens</name>
    <dbReference type="NCBI Taxonomy" id="2605748"/>
    <lineage>
        <taxon>Bacteria</taxon>
        <taxon>Pseudomonadati</taxon>
        <taxon>Planctomycetota</taxon>
        <taxon>Planctomycetia</taxon>
        <taxon>Pirellulales</taxon>
        <taxon>Pirellulaceae</taxon>
        <taxon>Roseiconus</taxon>
    </lineage>
</organism>
<evidence type="ECO:0000313" key="6">
    <source>
        <dbReference type="Proteomes" id="UP000324479"/>
    </source>
</evidence>
<sequence>MRRRDFFALTGSFAGSSLLASPSIAQPNSGVDTSEPFSMNFAPHFGMFAKTAGKDLLDQLRFAADHGFRAWEDNAMKDRSIEEQRRIAQEMERLEMRMGVISALRGVWNAVNFAGDDSEVRDGIVAAMGNVVETAKRVNATYLTVVPGLRDPKLPLAYQTANCVELLKRCCDAVEPHGLVMVLEPLNTKTNHPGVLLSESPHAYQLCRAVGRPSCKILFDIYHQQITEGNLIPNIDRCWEQIAYFQCGDNPGRKEPGTGEIHYRNVFAHIAEKGYRGIMGMEHGNSMPGPEGERAVIEAYRAVDPV</sequence>
<dbReference type="PANTHER" id="PTHR43489:SF3">
    <property type="entry name" value="XYLOSE ISOMERASE DOMAIN PROTEIN TIM BARREL"/>
    <property type="match status" value="1"/>
</dbReference>
<feature type="domain" description="Xylose isomerase-like TIM barrel" evidence="4">
    <location>
        <begin position="60"/>
        <end position="298"/>
    </location>
</feature>
<reference evidence="5 6" key="1">
    <citation type="submission" date="2019-08" db="EMBL/GenBank/DDBJ databases">
        <authorList>
            <person name="Dhanesh K."/>
            <person name="Kumar G."/>
            <person name="Sasikala C."/>
            <person name="Venkata Ramana C."/>
        </authorList>
    </citation>
    <scope>NUCLEOTIDE SEQUENCE [LARGE SCALE GENOMIC DNA]</scope>
    <source>
        <strain evidence="5 6">JC645</strain>
    </source>
</reference>
<dbReference type="PIRSF" id="PIRSF006241">
    <property type="entry name" value="HyI"/>
    <property type="match status" value="1"/>
</dbReference>
<dbReference type="AlphaFoldDB" id="A0A5M6D3T4"/>
<dbReference type="PANTHER" id="PTHR43489">
    <property type="entry name" value="ISOMERASE"/>
    <property type="match status" value="1"/>
</dbReference>
<gene>
    <name evidence="5" type="ORF">FYK55_15150</name>
</gene>
<keyword evidence="6" id="KW-1185">Reference proteome</keyword>
<feature type="active site" description="Proton donor/acceptor" evidence="3">
    <location>
        <position position="184"/>
    </location>
</feature>
<evidence type="ECO:0000259" key="4">
    <source>
        <dbReference type="Pfam" id="PF01261"/>
    </source>
</evidence>
<evidence type="ECO:0000256" key="1">
    <source>
        <dbReference type="ARBA" id="ARBA00023235"/>
    </source>
</evidence>
<proteinExistence type="inferred from homology"/>
<dbReference type="Gene3D" id="3.20.20.150">
    <property type="entry name" value="Divalent-metal-dependent TIM barrel enzymes"/>
    <property type="match status" value="1"/>
</dbReference>
<dbReference type="SUPFAM" id="SSF51658">
    <property type="entry name" value="Xylose isomerase-like"/>
    <property type="match status" value="1"/>
</dbReference>
<dbReference type="InterPro" id="IPR013022">
    <property type="entry name" value="Xyl_isomerase-like_TIM-brl"/>
</dbReference>
<evidence type="ECO:0000313" key="5">
    <source>
        <dbReference type="EMBL" id="KAA5542144.1"/>
    </source>
</evidence>
<dbReference type="Proteomes" id="UP000324479">
    <property type="component" value="Unassembled WGS sequence"/>
</dbReference>
<dbReference type="EMBL" id="VWOX01000008">
    <property type="protein sequence ID" value="KAA5542144.1"/>
    <property type="molecule type" value="Genomic_DNA"/>
</dbReference>
<accession>A0A5M6D3T4</accession>
<dbReference type="InterPro" id="IPR026040">
    <property type="entry name" value="HyI-like"/>
</dbReference>
<protein>
    <submittedName>
        <fullName evidence="5">TIM barrel protein</fullName>
    </submittedName>
</protein>